<evidence type="ECO:0000256" key="3">
    <source>
        <dbReference type="ARBA" id="ARBA00023015"/>
    </source>
</evidence>
<dbReference type="GO" id="GO:0000124">
    <property type="term" value="C:SAGA complex"/>
    <property type="evidence" value="ECO:0007669"/>
    <property type="project" value="InterPro"/>
</dbReference>
<dbReference type="GO" id="GO:0046695">
    <property type="term" value="C:SLIK (SAGA-like) complex"/>
    <property type="evidence" value="ECO:0007669"/>
    <property type="project" value="InterPro"/>
</dbReference>
<dbReference type="InterPro" id="IPR004823">
    <property type="entry name" value="TAF_TATA-bd_Histone-like_dom"/>
</dbReference>
<evidence type="ECO:0000256" key="1">
    <source>
        <dbReference type="ARBA" id="ARBA00004123"/>
    </source>
</evidence>
<dbReference type="PANTHER" id="PTHR10221">
    <property type="entry name" value="TRANSCRIPTION INITIATION FACTOR TFIID SUBUNIT 6"/>
    <property type="match status" value="1"/>
</dbReference>
<evidence type="ECO:0000256" key="2">
    <source>
        <dbReference type="ARBA" id="ARBA00007688"/>
    </source>
</evidence>
<dbReference type="Gene3D" id="1.10.20.10">
    <property type="entry name" value="Histone, subunit A"/>
    <property type="match status" value="1"/>
</dbReference>
<dbReference type="InterPro" id="IPR037796">
    <property type="entry name" value="TAF6"/>
</dbReference>
<gene>
    <name evidence="9" type="ORF">NQ315_010488</name>
</gene>
<evidence type="ECO:0000256" key="4">
    <source>
        <dbReference type="ARBA" id="ARBA00023163"/>
    </source>
</evidence>
<proteinExistence type="inferred from homology"/>
<feature type="region of interest" description="Disordered" evidence="7">
    <location>
        <begin position="1"/>
        <end position="57"/>
    </location>
</feature>
<evidence type="ECO:0000256" key="7">
    <source>
        <dbReference type="SAM" id="MobiDB-lite"/>
    </source>
</evidence>
<evidence type="ECO:0000259" key="8">
    <source>
        <dbReference type="SMART" id="SM00803"/>
    </source>
</evidence>
<dbReference type="GO" id="GO:0046982">
    <property type="term" value="F:protein heterodimerization activity"/>
    <property type="evidence" value="ECO:0007669"/>
    <property type="project" value="InterPro"/>
</dbReference>
<reference evidence="9 10" key="1">
    <citation type="journal article" date="2023" name="Insect Mol. Biol.">
        <title>Genome sequencing provides insights into the evolution of gene families encoding plant cell wall-degrading enzymes in longhorned beetles.</title>
        <authorList>
            <person name="Shin N.R."/>
            <person name="Okamura Y."/>
            <person name="Kirsch R."/>
            <person name="Pauchet Y."/>
        </authorList>
    </citation>
    <scope>NUCLEOTIDE SEQUENCE [LARGE SCALE GENOMIC DNA]</scope>
    <source>
        <strain evidence="9">EAD_L_NR</strain>
    </source>
</reference>
<evidence type="ECO:0000256" key="5">
    <source>
        <dbReference type="ARBA" id="ARBA00023242"/>
    </source>
</evidence>
<evidence type="ECO:0000313" key="10">
    <source>
        <dbReference type="Proteomes" id="UP001159042"/>
    </source>
</evidence>
<dbReference type="AlphaFoldDB" id="A0AAV8W4Z1"/>
<dbReference type="Proteomes" id="UP001159042">
    <property type="component" value="Unassembled WGS sequence"/>
</dbReference>
<evidence type="ECO:0000256" key="6">
    <source>
        <dbReference type="ARBA" id="ARBA00040091"/>
    </source>
</evidence>
<keyword evidence="5" id="KW-0539">Nucleus</keyword>
<sequence length="519" mass="59137">MKSQSSKSASINSTSSKSKKSSKDKEKRKSQSSSQPGATDSSSNEKGSPSKDSKQYAGIGSDSIRIYAEQATDENVPEDVCNTLSEDINYKLRYIIHDALLKARLSGRNAVDSSDIEQTFHNLSIEKVYGVPSNPNWIPFGDKNLLYLDDAKINLIELAEEEDVYVQPNDVIIEKSWFPDPDLSEPSAALKNYFTVVCKSVVSSDEQLRKMALKDISENPRIGPVVEWLYRFGHFLLMKDITYDCFTLSALDLIETLENSPLGSANVSEKQLKLLMRLLLQRLLISTPSKETLKPMCSVLALLSLREPLKDMAIGKINEKLGHQGKVLPFLTAIYFLGIDAVREIFLPNMQYFLENIKPVQSETIQEEEFEMIYVVLGIYGLLCKADYTFSFIHEPFQEIFGNTLVIFWKPQFLSVKDFDREEIDRANMSSQLRKTRRKVDCNVRKGQVKPRLEDAFDIPTNSCTVKKKIDEHRMGLKQFKRETHITVGKTTLILPVLKCRKVKVYPRYCDHSLLSYNF</sequence>
<organism evidence="9 10">
    <name type="scientific">Exocentrus adspersus</name>
    <dbReference type="NCBI Taxonomy" id="1586481"/>
    <lineage>
        <taxon>Eukaryota</taxon>
        <taxon>Metazoa</taxon>
        <taxon>Ecdysozoa</taxon>
        <taxon>Arthropoda</taxon>
        <taxon>Hexapoda</taxon>
        <taxon>Insecta</taxon>
        <taxon>Pterygota</taxon>
        <taxon>Neoptera</taxon>
        <taxon>Endopterygota</taxon>
        <taxon>Coleoptera</taxon>
        <taxon>Polyphaga</taxon>
        <taxon>Cucujiformia</taxon>
        <taxon>Chrysomeloidea</taxon>
        <taxon>Cerambycidae</taxon>
        <taxon>Lamiinae</taxon>
        <taxon>Acanthocinini</taxon>
        <taxon>Exocentrus</taxon>
    </lineage>
</organism>
<dbReference type="GO" id="GO:0016251">
    <property type="term" value="F:RNA polymerase II general transcription initiation factor activity"/>
    <property type="evidence" value="ECO:0007669"/>
    <property type="project" value="InterPro"/>
</dbReference>
<dbReference type="GO" id="GO:0005669">
    <property type="term" value="C:transcription factor TFIID complex"/>
    <property type="evidence" value="ECO:0007669"/>
    <property type="project" value="InterPro"/>
</dbReference>
<keyword evidence="10" id="KW-1185">Reference proteome</keyword>
<protein>
    <recommendedName>
        <fullName evidence="6">Transcription initiation factor TFIID subunit 6</fullName>
    </recommendedName>
</protein>
<comment type="caution">
    <text evidence="9">The sequence shown here is derived from an EMBL/GenBank/DDBJ whole genome shotgun (WGS) entry which is preliminary data.</text>
</comment>
<dbReference type="SMART" id="SM00803">
    <property type="entry name" value="TAF"/>
    <property type="match status" value="1"/>
</dbReference>
<dbReference type="GO" id="GO:0003713">
    <property type="term" value="F:transcription coactivator activity"/>
    <property type="evidence" value="ECO:0007669"/>
    <property type="project" value="TreeGrafter"/>
</dbReference>
<dbReference type="CDD" id="cd22932">
    <property type="entry name" value="HFD_TAF6L"/>
    <property type="match status" value="1"/>
</dbReference>
<dbReference type="EMBL" id="JANEYG010000009">
    <property type="protein sequence ID" value="KAJ8921583.1"/>
    <property type="molecule type" value="Genomic_DNA"/>
</dbReference>
<keyword evidence="3" id="KW-0805">Transcription regulation</keyword>
<comment type="subcellular location">
    <subcellularLocation>
        <location evidence="1">Nucleus</location>
    </subcellularLocation>
</comment>
<feature type="compositionally biased region" description="Low complexity" evidence="7">
    <location>
        <begin position="1"/>
        <end position="16"/>
    </location>
</feature>
<dbReference type="GO" id="GO:0051123">
    <property type="term" value="P:RNA polymerase II preinitiation complex assembly"/>
    <property type="evidence" value="ECO:0007669"/>
    <property type="project" value="TreeGrafter"/>
</dbReference>
<dbReference type="Pfam" id="PF02969">
    <property type="entry name" value="TAF"/>
    <property type="match status" value="1"/>
</dbReference>
<dbReference type="PANTHER" id="PTHR10221:SF9">
    <property type="entry name" value="TRANSCRIPTION INITIATION FACTOR TFIID SUBUNIT 6"/>
    <property type="match status" value="1"/>
</dbReference>
<feature type="domain" description="TATA box binding protein associated factor (TAF) histone-like fold" evidence="8">
    <location>
        <begin position="57"/>
        <end position="121"/>
    </location>
</feature>
<keyword evidence="4" id="KW-0804">Transcription</keyword>
<dbReference type="InterPro" id="IPR009072">
    <property type="entry name" value="Histone-fold"/>
</dbReference>
<evidence type="ECO:0000313" key="9">
    <source>
        <dbReference type="EMBL" id="KAJ8921583.1"/>
    </source>
</evidence>
<comment type="similarity">
    <text evidence="2">Belongs to the TAF6 family.</text>
</comment>
<dbReference type="SUPFAM" id="SSF47113">
    <property type="entry name" value="Histone-fold"/>
    <property type="match status" value="1"/>
</dbReference>
<accession>A0AAV8W4Z1</accession>
<name>A0AAV8W4Z1_9CUCU</name>
<feature type="compositionally biased region" description="Polar residues" evidence="7">
    <location>
        <begin position="36"/>
        <end position="47"/>
    </location>
</feature>